<evidence type="ECO:0000256" key="2">
    <source>
        <dbReference type="SAM" id="SignalP"/>
    </source>
</evidence>
<keyword evidence="1" id="KW-0812">Transmembrane</keyword>
<reference evidence="3 4" key="1">
    <citation type="submission" date="2020-09" db="EMBL/GenBank/DDBJ databases">
        <title>Genome seq and assembly of Chryseobacterium sp.</title>
        <authorList>
            <person name="Chhetri G."/>
        </authorList>
    </citation>
    <scope>NUCLEOTIDE SEQUENCE [LARGE SCALE GENOMIC DNA]</scope>
    <source>
        <strain evidence="3 4">GCR10</strain>
    </source>
</reference>
<proteinExistence type="predicted"/>
<feature type="chain" id="PRO_5046344591" evidence="2">
    <location>
        <begin position="20"/>
        <end position="264"/>
    </location>
</feature>
<feature type="transmembrane region" description="Helical" evidence="1">
    <location>
        <begin position="120"/>
        <end position="142"/>
    </location>
</feature>
<comment type="caution">
    <text evidence="3">The sequence shown here is derived from an EMBL/GenBank/DDBJ whole genome shotgun (WGS) entry which is preliminary data.</text>
</comment>
<organism evidence="3 4">
    <name type="scientific">Chryseobacterium caseinilyticum</name>
    <dbReference type="NCBI Taxonomy" id="2771428"/>
    <lineage>
        <taxon>Bacteria</taxon>
        <taxon>Pseudomonadati</taxon>
        <taxon>Bacteroidota</taxon>
        <taxon>Flavobacteriia</taxon>
        <taxon>Flavobacteriales</taxon>
        <taxon>Weeksellaceae</taxon>
        <taxon>Chryseobacterium group</taxon>
        <taxon>Chryseobacterium</taxon>
    </lineage>
</organism>
<dbReference type="RefSeq" id="WP_191737377.1">
    <property type="nucleotide sequence ID" value="NZ_JACYFS010000004.1"/>
</dbReference>
<evidence type="ECO:0000313" key="4">
    <source>
        <dbReference type="Proteomes" id="UP000637299"/>
    </source>
</evidence>
<keyword evidence="1" id="KW-1133">Transmembrane helix</keyword>
<dbReference type="Proteomes" id="UP000637299">
    <property type="component" value="Unassembled WGS sequence"/>
</dbReference>
<accession>A0ABR8ZDY5</accession>
<keyword evidence="1" id="KW-0472">Membrane</keyword>
<dbReference type="EMBL" id="JACYFS010000004">
    <property type="protein sequence ID" value="MBD8083467.1"/>
    <property type="molecule type" value="Genomic_DNA"/>
</dbReference>
<keyword evidence="2" id="KW-0732">Signal</keyword>
<name>A0ABR8ZDY5_9FLAO</name>
<evidence type="ECO:0000313" key="3">
    <source>
        <dbReference type="EMBL" id="MBD8083467.1"/>
    </source>
</evidence>
<keyword evidence="4" id="KW-1185">Reference proteome</keyword>
<protein>
    <submittedName>
        <fullName evidence="3">DUF4129 domain-containing protein</fullName>
    </submittedName>
</protein>
<feature type="signal peptide" evidence="2">
    <location>
        <begin position="1"/>
        <end position="19"/>
    </location>
</feature>
<sequence>MHKLVTFLSVFILINLAEAQDYDSVYMETDSVEQMIDDESPFDGMLASDSLLKERPQTENTVYSRKFKENIPSRYTDEDFNYETVKPQESFWDRLMRKVDRFFNGIFGSNLNSSFSFGKILLRIFAIILAGFIIYFLIRFLIGKNIGFFGKKNSAVDIKEEDLHENIHEINFADTIAKFENSAEYRLAVRYHFLLILKKLSDKKIISWNPEKTNKDYSYEIKDENLKNRFSDLALIFDYIWYGEFGVDHNSYLKFKEQFQSFKP</sequence>
<evidence type="ECO:0000256" key="1">
    <source>
        <dbReference type="SAM" id="Phobius"/>
    </source>
</evidence>
<gene>
    <name evidence="3" type="ORF">IC610_13690</name>
</gene>